<evidence type="ECO:0000256" key="1">
    <source>
        <dbReference type="SAM" id="MobiDB-lite"/>
    </source>
</evidence>
<accession>A0AAV8WKV3</accession>
<sequence length="90" mass="9968">MSQRDEKYKPLIEFRSDIAHGLLKAGKENKRKRGRPSSATPSAVPTPPPLRKKQKLLLLSVMSNLMDLGTGLFTLNLNNDAGFALMLTCE</sequence>
<reference evidence="2" key="1">
    <citation type="journal article" date="2023" name="Insect Mol. Biol.">
        <title>Genome sequencing provides insights into the evolution of gene families encoding plant cell wall-degrading enzymes in longhorned beetles.</title>
        <authorList>
            <person name="Shin N.R."/>
            <person name="Okamura Y."/>
            <person name="Kirsch R."/>
            <person name="Pauchet Y."/>
        </authorList>
    </citation>
    <scope>NUCLEOTIDE SEQUENCE</scope>
    <source>
        <strain evidence="2">RBIC_L_NR</strain>
    </source>
</reference>
<name>A0AAV8WKV3_9CUCU</name>
<organism evidence="2 3">
    <name type="scientific">Rhamnusium bicolor</name>
    <dbReference type="NCBI Taxonomy" id="1586634"/>
    <lineage>
        <taxon>Eukaryota</taxon>
        <taxon>Metazoa</taxon>
        <taxon>Ecdysozoa</taxon>
        <taxon>Arthropoda</taxon>
        <taxon>Hexapoda</taxon>
        <taxon>Insecta</taxon>
        <taxon>Pterygota</taxon>
        <taxon>Neoptera</taxon>
        <taxon>Endopterygota</taxon>
        <taxon>Coleoptera</taxon>
        <taxon>Polyphaga</taxon>
        <taxon>Cucujiformia</taxon>
        <taxon>Chrysomeloidea</taxon>
        <taxon>Cerambycidae</taxon>
        <taxon>Lepturinae</taxon>
        <taxon>Rhagiini</taxon>
        <taxon>Rhamnusium</taxon>
    </lineage>
</organism>
<keyword evidence="3" id="KW-1185">Reference proteome</keyword>
<dbReference type="AlphaFoldDB" id="A0AAV8WKV3"/>
<protein>
    <submittedName>
        <fullName evidence="2">Uncharacterized protein</fullName>
    </submittedName>
</protein>
<evidence type="ECO:0000313" key="2">
    <source>
        <dbReference type="EMBL" id="KAJ8927227.1"/>
    </source>
</evidence>
<proteinExistence type="predicted"/>
<feature type="region of interest" description="Disordered" evidence="1">
    <location>
        <begin position="23"/>
        <end position="51"/>
    </location>
</feature>
<dbReference type="Proteomes" id="UP001162156">
    <property type="component" value="Unassembled WGS sequence"/>
</dbReference>
<evidence type="ECO:0000313" key="3">
    <source>
        <dbReference type="Proteomes" id="UP001162156"/>
    </source>
</evidence>
<comment type="caution">
    <text evidence="2">The sequence shown here is derived from an EMBL/GenBank/DDBJ whole genome shotgun (WGS) entry which is preliminary data.</text>
</comment>
<gene>
    <name evidence="2" type="ORF">NQ314_020349</name>
</gene>
<dbReference type="EMBL" id="JANEYF010005711">
    <property type="protein sequence ID" value="KAJ8927227.1"/>
    <property type="molecule type" value="Genomic_DNA"/>
</dbReference>